<dbReference type="AlphaFoldDB" id="A0A8S0XJE6"/>
<feature type="transmembrane region" description="Helical" evidence="6">
    <location>
        <begin position="303"/>
        <end position="322"/>
    </location>
</feature>
<feature type="compositionally biased region" description="Basic and acidic residues" evidence="5">
    <location>
        <begin position="450"/>
        <end position="459"/>
    </location>
</feature>
<organism evidence="8 9">
    <name type="scientific">Cyclocybe aegerita</name>
    <name type="common">Black poplar mushroom</name>
    <name type="synonym">Agrocybe aegerita</name>
    <dbReference type="NCBI Taxonomy" id="1973307"/>
    <lineage>
        <taxon>Eukaryota</taxon>
        <taxon>Fungi</taxon>
        <taxon>Dikarya</taxon>
        <taxon>Basidiomycota</taxon>
        <taxon>Agaricomycotina</taxon>
        <taxon>Agaricomycetes</taxon>
        <taxon>Agaricomycetidae</taxon>
        <taxon>Agaricales</taxon>
        <taxon>Agaricineae</taxon>
        <taxon>Bolbitiaceae</taxon>
        <taxon>Cyclocybe</taxon>
    </lineage>
</organism>
<feature type="transmembrane region" description="Helical" evidence="6">
    <location>
        <begin position="389"/>
        <end position="407"/>
    </location>
</feature>
<dbReference type="Proteomes" id="UP000467700">
    <property type="component" value="Unassembled WGS sequence"/>
</dbReference>
<feature type="region of interest" description="Disordered" evidence="5">
    <location>
        <begin position="439"/>
        <end position="459"/>
    </location>
</feature>
<dbReference type="InterPro" id="IPR000620">
    <property type="entry name" value="EamA_dom"/>
</dbReference>
<evidence type="ECO:0000256" key="4">
    <source>
        <dbReference type="ARBA" id="ARBA00023136"/>
    </source>
</evidence>
<proteinExistence type="predicted"/>
<evidence type="ECO:0000256" key="1">
    <source>
        <dbReference type="ARBA" id="ARBA00004141"/>
    </source>
</evidence>
<feature type="transmembrane region" description="Helical" evidence="6">
    <location>
        <begin position="207"/>
        <end position="226"/>
    </location>
</feature>
<reference evidence="8 9" key="1">
    <citation type="submission" date="2020-01" db="EMBL/GenBank/DDBJ databases">
        <authorList>
            <person name="Gupta K D."/>
        </authorList>
    </citation>
    <scope>NUCLEOTIDE SEQUENCE [LARGE SCALE GENOMIC DNA]</scope>
</reference>
<keyword evidence="3 6" id="KW-1133">Transmembrane helix</keyword>
<comment type="subcellular location">
    <subcellularLocation>
        <location evidence="1">Membrane</location>
        <topology evidence="1">Multi-pass membrane protein</topology>
    </subcellularLocation>
</comment>
<evidence type="ECO:0000256" key="3">
    <source>
        <dbReference type="ARBA" id="ARBA00022989"/>
    </source>
</evidence>
<evidence type="ECO:0000313" key="9">
    <source>
        <dbReference type="Proteomes" id="UP000467700"/>
    </source>
</evidence>
<keyword evidence="9" id="KW-1185">Reference proteome</keyword>
<dbReference type="Pfam" id="PF00892">
    <property type="entry name" value="EamA"/>
    <property type="match status" value="2"/>
</dbReference>
<feature type="transmembrane region" description="Helical" evidence="6">
    <location>
        <begin position="233"/>
        <end position="251"/>
    </location>
</feature>
<accession>A0A8S0XJE6</accession>
<evidence type="ECO:0000256" key="6">
    <source>
        <dbReference type="SAM" id="Phobius"/>
    </source>
</evidence>
<evidence type="ECO:0000259" key="7">
    <source>
        <dbReference type="Pfam" id="PF00892"/>
    </source>
</evidence>
<feature type="transmembrane region" description="Helical" evidence="6">
    <location>
        <begin position="106"/>
        <end position="125"/>
    </location>
</feature>
<evidence type="ECO:0000256" key="5">
    <source>
        <dbReference type="SAM" id="MobiDB-lite"/>
    </source>
</evidence>
<keyword evidence="2 6" id="KW-0812">Transmembrane</keyword>
<evidence type="ECO:0000313" key="8">
    <source>
        <dbReference type="EMBL" id="CAA7264453.1"/>
    </source>
</evidence>
<comment type="caution">
    <text evidence="8">The sequence shown here is derived from an EMBL/GenBank/DDBJ whole genome shotgun (WGS) entry which is preliminary data.</text>
</comment>
<dbReference type="OrthoDB" id="306876at2759"/>
<feature type="transmembrane region" description="Helical" evidence="6">
    <location>
        <begin position="271"/>
        <end position="291"/>
    </location>
</feature>
<keyword evidence="4 6" id="KW-0472">Membrane</keyword>
<dbReference type="InterPro" id="IPR037185">
    <property type="entry name" value="EmrE-like"/>
</dbReference>
<feature type="transmembrane region" description="Helical" evidence="6">
    <location>
        <begin position="334"/>
        <end position="354"/>
    </location>
</feature>
<gene>
    <name evidence="8" type="ORF">AAE3_LOCUS6692</name>
</gene>
<sequence>MASRTAYTALTPEYAEFPNGVGDVRGSPSSRMEVENAPGTSSSSRHEIGGGRPKEEHEHDREYDDEDDEGSIQLLDDEDDDQAAMGCMGKTRRGASRVMGKAKDTVKANTGLLLVAASQLFFSMMNAAVKQLNSIDPPVSTLEVIAVRMSITLVCCIVYMLATKIPDPFLGPKGVRGLLAFRGFIGWFGLFGVYYSLEYLSLSDATVLTFLSPMCTAIAGTIFLGENFTRREAFAGIVSLVGVVLIARPTALFGESAHAPQVEKGTPTDRLVAVGVALIGVLGATGAYTTIRAIGKRAHALHSMAFFSTLCVVVSTIGMLATKQPFVIPQRLDWAVLFVMIGIFGFVAQLLLTMGLQRETAGRGSMAIYTQVVFASIFERVFFHAVPTALSVVGTVLILSSAIYVALTKDTLPKTGGKVGSGAGGAAVSLRRLSRDAEMEEGLLSGQQQEEGRSGKETK</sequence>
<feature type="domain" description="EamA" evidence="7">
    <location>
        <begin position="110"/>
        <end position="247"/>
    </location>
</feature>
<dbReference type="PANTHER" id="PTHR22911:SF6">
    <property type="entry name" value="SOLUTE CARRIER FAMILY 35 MEMBER G1"/>
    <property type="match status" value="1"/>
</dbReference>
<name>A0A8S0XJE6_CYCAE</name>
<feature type="region of interest" description="Disordered" evidence="5">
    <location>
        <begin position="1"/>
        <end position="69"/>
    </location>
</feature>
<dbReference type="SUPFAM" id="SSF103481">
    <property type="entry name" value="Multidrug resistance efflux transporter EmrE"/>
    <property type="match status" value="2"/>
</dbReference>
<feature type="domain" description="EamA" evidence="7">
    <location>
        <begin position="277"/>
        <end position="405"/>
    </location>
</feature>
<feature type="transmembrane region" description="Helical" evidence="6">
    <location>
        <begin position="145"/>
        <end position="162"/>
    </location>
</feature>
<feature type="transmembrane region" description="Helical" evidence="6">
    <location>
        <begin position="174"/>
        <end position="195"/>
    </location>
</feature>
<evidence type="ECO:0000256" key="2">
    <source>
        <dbReference type="ARBA" id="ARBA00022692"/>
    </source>
</evidence>
<dbReference type="EMBL" id="CACVBS010000045">
    <property type="protein sequence ID" value="CAA7264453.1"/>
    <property type="molecule type" value="Genomic_DNA"/>
</dbReference>
<dbReference type="GO" id="GO:0016020">
    <property type="term" value="C:membrane"/>
    <property type="evidence" value="ECO:0007669"/>
    <property type="project" value="UniProtKB-SubCell"/>
</dbReference>
<dbReference type="PANTHER" id="PTHR22911">
    <property type="entry name" value="ACYL-MALONYL CONDENSING ENZYME-RELATED"/>
    <property type="match status" value="1"/>
</dbReference>
<protein>
    <recommendedName>
        <fullName evidence="7">EamA domain-containing protein</fullName>
    </recommendedName>
</protein>
<feature type="compositionally biased region" description="Basic and acidic residues" evidence="5">
    <location>
        <begin position="44"/>
        <end position="62"/>
    </location>
</feature>